<keyword evidence="3" id="KW-1185">Reference proteome</keyword>
<dbReference type="RefSeq" id="WP_193810791.1">
    <property type="nucleotide sequence ID" value="NZ_CP040442.1"/>
</dbReference>
<dbReference type="KEGG" id="kfa:Q73A0000_09700"/>
<proteinExistence type="predicted"/>
<dbReference type="Proteomes" id="UP000594195">
    <property type="component" value="Chromosome"/>
</dbReference>
<sequence>MPKNLLFITWDGPQTNYMEGLFMPIFQEIAKTENINFHVIQFTWADEARIDAIKTSALEMGIHYTAFPILKKPIASLGSLLTLFTSSKKIASYIQKHEIDIVVPRSTFPAFMVNQIKDRNFKIIFDADGLPLEERVDFAGLKKESRQYQWLKGIEQKMLLRADVVVTRSQKAIDIHLQTIGEPFKDKFSVVFNGRDASQFSINSNDRVKIRKYLAISDEEILMIYCGSLGPQYGLDEMLRIFRVFRQKQPAQFLILTGNTEFAKTQLKEQTEDIIIKKVNIDQIPGYLNAADAAFAFRQPAYSMQGVAPIKLGEYLLTGLPVVASKGIGDTENILHHFESCYLYDHQIGLQKQLPEIIKLITEAKRTDREKTRSQALAYFSLESAADSYIKAIKKLKIE</sequence>
<dbReference type="EMBL" id="CP040442">
    <property type="protein sequence ID" value="QOW10627.1"/>
    <property type="molecule type" value="Genomic_DNA"/>
</dbReference>
<evidence type="ECO:0000259" key="1">
    <source>
        <dbReference type="Pfam" id="PF00534"/>
    </source>
</evidence>
<gene>
    <name evidence="2" type="ORF">Q73A0000_09700</name>
</gene>
<keyword evidence="2" id="KW-0808">Transferase</keyword>
<reference evidence="2 3" key="1">
    <citation type="submission" date="2019-05" db="EMBL/GenBank/DDBJ databases">
        <title>Chryseobacterium sp. isolated from King George Island, maritime Antarctica.</title>
        <authorList>
            <person name="Peng X."/>
        </authorList>
    </citation>
    <scope>NUCLEOTIDE SEQUENCE [LARGE SCALE GENOMIC DNA]</scope>
    <source>
        <strain evidence="2 3">7-3A</strain>
    </source>
</reference>
<dbReference type="GO" id="GO:0016757">
    <property type="term" value="F:glycosyltransferase activity"/>
    <property type="evidence" value="ECO:0007669"/>
    <property type="project" value="InterPro"/>
</dbReference>
<dbReference type="PANTHER" id="PTHR12526">
    <property type="entry name" value="GLYCOSYLTRANSFERASE"/>
    <property type="match status" value="1"/>
</dbReference>
<evidence type="ECO:0000313" key="2">
    <source>
        <dbReference type="EMBL" id="QOW10627.1"/>
    </source>
</evidence>
<dbReference type="AlphaFoldDB" id="A0A7M2Y8P4"/>
<dbReference type="SUPFAM" id="SSF53756">
    <property type="entry name" value="UDP-Glycosyltransferase/glycogen phosphorylase"/>
    <property type="match status" value="1"/>
</dbReference>
<accession>A0A7M2Y8P4</accession>
<name>A0A7M2Y8P4_9FLAO</name>
<organism evidence="2 3">
    <name type="scientific">Kaistella flava</name>
    <name type="common">ex Peng et al. 2021</name>
    <dbReference type="NCBI Taxonomy" id="2038776"/>
    <lineage>
        <taxon>Bacteria</taxon>
        <taxon>Pseudomonadati</taxon>
        <taxon>Bacteroidota</taxon>
        <taxon>Flavobacteriia</taxon>
        <taxon>Flavobacteriales</taxon>
        <taxon>Weeksellaceae</taxon>
        <taxon>Chryseobacterium group</taxon>
        <taxon>Kaistella</taxon>
    </lineage>
</organism>
<dbReference type="Gene3D" id="3.40.50.2000">
    <property type="entry name" value="Glycogen Phosphorylase B"/>
    <property type="match status" value="2"/>
</dbReference>
<dbReference type="InterPro" id="IPR001296">
    <property type="entry name" value="Glyco_trans_1"/>
</dbReference>
<evidence type="ECO:0000313" key="3">
    <source>
        <dbReference type="Proteomes" id="UP000594195"/>
    </source>
</evidence>
<feature type="domain" description="Glycosyl transferase family 1" evidence="1">
    <location>
        <begin position="208"/>
        <end position="364"/>
    </location>
</feature>
<dbReference type="Pfam" id="PF00534">
    <property type="entry name" value="Glycos_transf_1"/>
    <property type="match status" value="1"/>
</dbReference>
<protein>
    <submittedName>
        <fullName evidence="2">Glycosyltransferase</fullName>
    </submittedName>
</protein>